<sequence>MDRIIEKISKIYDPNNGKNIYGKHNEFISRLLGLWFNQSPTKRGLLMILNEIFILTYTVPIILYLIQAWDNDLDLFMENSVIALFCMSFLMSFILWYIVIPKAEVLFQESMNSWDLLIDKIEEDEVCKYLKLGHLYNLGFTGSLTLP</sequence>
<evidence type="ECO:0000313" key="2">
    <source>
        <dbReference type="Proteomes" id="UP001239111"/>
    </source>
</evidence>
<protein>
    <submittedName>
        <fullName evidence="1">Uncharacterized protein</fullName>
    </submittedName>
</protein>
<proteinExistence type="predicted"/>
<comment type="caution">
    <text evidence="1">The sequence shown here is derived from an EMBL/GenBank/DDBJ whole genome shotgun (WGS) entry which is preliminary data.</text>
</comment>
<accession>A0ACC2NYV6</accession>
<keyword evidence="2" id="KW-1185">Reference proteome</keyword>
<dbReference type="EMBL" id="CM056742">
    <property type="protein sequence ID" value="KAJ8675976.1"/>
    <property type="molecule type" value="Genomic_DNA"/>
</dbReference>
<evidence type="ECO:0000313" key="1">
    <source>
        <dbReference type="EMBL" id="KAJ8675976.1"/>
    </source>
</evidence>
<name>A0ACC2NYV6_9HYME</name>
<organism evidence="1 2">
    <name type="scientific">Eretmocerus hayati</name>
    <dbReference type="NCBI Taxonomy" id="131215"/>
    <lineage>
        <taxon>Eukaryota</taxon>
        <taxon>Metazoa</taxon>
        <taxon>Ecdysozoa</taxon>
        <taxon>Arthropoda</taxon>
        <taxon>Hexapoda</taxon>
        <taxon>Insecta</taxon>
        <taxon>Pterygota</taxon>
        <taxon>Neoptera</taxon>
        <taxon>Endopterygota</taxon>
        <taxon>Hymenoptera</taxon>
        <taxon>Apocrita</taxon>
        <taxon>Proctotrupomorpha</taxon>
        <taxon>Chalcidoidea</taxon>
        <taxon>Aphelinidae</taxon>
        <taxon>Aphelininae</taxon>
        <taxon>Eretmocerus</taxon>
    </lineage>
</organism>
<reference evidence="1" key="1">
    <citation type="submission" date="2023-04" db="EMBL/GenBank/DDBJ databases">
        <title>A chromosome-level genome assembly of the parasitoid wasp Eretmocerus hayati.</title>
        <authorList>
            <person name="Zhong Y."/>
            <person name="Liu S."/>
            <person name="Liu Y."/>
        </authorList>
    </citation>
    <scope>NUCLEOTIDE SEQUENCE</scope>
    <source>
        <strain evidence="1">ZJU_SS_LIU_2023</strain>
    </source>
</reference>
<dbReference type="Proteomes" id="UP001239111">
    <property type="component" value="Chromosome 2"/>
</dbReference>
<gene>
    <name evidence="1" type="ORF">QAD02_011762</name>
</gene>